<organism evidence="2">
    <name type="scientific">marine sediment metagenome</name>
    <dbReference type="NCBI Taxonomy" id="412755"/>
    <lineage>
        <taxon>unclassified sequences</taxon>
        <taxon>metagenomes</taxon>
        <taxon>ecological metagenomes</taxon>
    </lineage>
</organism>
<name>A0A0F9P783_9ZZZZ</name>
<sequence length="143" mass="16942">MKINYKKEAEKWEDKYWEEHNRFSLSEFFVGAVMAIFFTLFFLFMFHAFDSPLNELDIDKDKLARDYVIELYPEFEMCSFEYNSCVKSQALSSCEAGVKVYCNNLRNRNGLKISNDVATEIILFEGITLEEIFENKINEYSIK</sequence>
<gene>
    <name evidence="2" type="ORF">LCGC14_0861050</name>
</gene>
<keyword evidence="1" id="KW-1133">Transmembrane helix</keyword>
<proteinExistence type="predicted"/>
<evidence type="ECO:0000313" key="2">
    <source>
        <dbReference type="EMBL" id="KKN27755.1"/>
    </source>
</evidence>
<comment type="caution">
    <text evidence="2">The sequence shown here is derived from an EMBL/GenBank/DDBJ whole genome shotgun (WGS) entry which is preliminary data.</text>
</comment>
<dbReference type="EMBL" id="LAZR01002614">
    <property type="protein sequence ID" value="KKN27755.1"/>
    <property type="molecule type" value="Genomic_DNA"/>
</dbReference>
<protein>
    <submittedName>
        <fullName evidence="2">Uncharacterized protein</fullName>
    </submittedName>
</protein>
<keyword evidence="1" id="KW-0812">Transmembrane</keyword>
<accession>A0A0F9P783</accession>
<reference evidence="2" key="1">
    <citation type="journal article" date="2015" name="Nature">
        <title>Complex archaea that bridge the gap between prokaryotes and eukaryotes.</title>
        <authorList>
            <person name="Spang A."/>
            <person name="Saw J.H."/>
            <person name="Jorgensen S.L."/>
            <person name="Zaremba-Niedzwiedzka K."/>
            <person name="Martijn J."/>
            <person name="Lind A.E."/>
            <person name="van Eijk R."/>
            <person name="Schleper C."/>
            <person name="Guy L."/>
            <person name="Ettema T.J."/>
        </authorList>
    </citation>
    <scope>NUCLEOTIDE SEQUENCE</scope>
</reference>
<evidence type="ECO:0000256" key="1">
    <source>
        <dbReference type="SAM" id="Phobius"/>
    </source>
</evidence>
<feature type="transmembrane region" description="Helical" evidence="1">
    <location>
        <begin position="28"/>
        <end position="49"/>
    </location>
</feature>
<keyword evidence="1" id="KW-0472">Membrane</keyword>
<dbReference type="AlphaFoldDB" id="A0A0F9P783"/>